<organism evidence="3">
    <name type="scientific">uncultured Caudovirales phage</name>
    <dbReference type="NCBI Taxonomy" id="2100421"/>
    <lineage>
        <taxon>Viruses</taxon>
        <taxon>Duplodnaviria</taxon>
        <taxon>Heunggongvirae</taxon>
        <taxon>Uroviricota</taxon>
        <taxon>Caudoviricetes</taxon>
        <taxon>Peduoviridae</taxon>
        <taxon>Maltschvirus</taxon>
        <taxon>Maltschvirus maltsch</taxon>
    </lineage>
</organism>
<keyword evidence="1" id="KW-0472">Membrane</keyword>
<accession>A0A6J5LRR6</accession>
<name>A0A6J5LRR6_9CAUD</name>
<protein>
    <submittedName>
        <fullName evidence="3">Uncharacterized protein</fullName>
    </submittedName>
</protein>
<keyword evidence="1" id="KW-0812">Transmembrane</keyword>
<gene>
    <name evidence="3" type="ORF">UFOVP269_44</name>
    <name evidence="2" type="ORF">UFOVP98_26</name>
</gene>
<dbReference type="EMBL" id="LR796283">
    <property type="protein sequence ID" value="CAB4134389.1"/>
    <property type="molecule type" value="Genomic_DNA"/>
</dbReference>
<feature type="transmembrane region" description="Helical" evidence="1">
    <location>
        <begin position="12"/>
        <end position="34"/>
    </location>
</feature>
<evidence type="ECO:0000313" key="3">
    <source>
        <dbReference type="EMBL" id="CAB4134389.1"/>
    </source>
</evidence>
<dbReference type="EMBL" id="LR796217">
    <property type="protein sequence ID" value="CAB4127762.1"/>
    <property type="molecule type" value="Genomic_DNA"/>
</dbReference>
<reference evidence="3" key="1">
    <citation type="submission" date="2020-04" db="EMBL/GenBank/DDBJ databases">
        <authorList>
            <person name="Chiriac C."/>
            <person name="Salcher M."/>
            <person name="Ghai R."/>
            <person name="Kavagutti S V."/>
        </authorList>
    </citation>
    <scope>NUCLEOTIDE SEQUENCE</scope>
</reference>
<sequence>MSESHKHTPQSFGADTLVNAMVSVLVPIITALVLDQIRPMLAPVPHQPATPPVETK</sequence>
<evidence type="ECO:0000313" key="2">
    <source>
        <dbReference type="EMBL" id="CAB4127762.1"/>
    </source>
</evidence>
<evidence type="ECO:0000256" key="1">
    <source>
        <dbReference type="SAM" id="Phobius"/>
    </source>
</evidence>
<proteinExistence type="predicted"/>
<keyword evidence="1" id="KW-1133">Transmembrane helix</keyword>